<evidence type="ECO:0000313" key="1">
    <source>
        <dbReference type="EMBL" id="HJG16279.1"/>
    </source>
</evidence>
<dbReference type="EMBL" id="DYVK01000090">
    <property type="protein sequence ID" value="HJG16279.1"/>
    <property type="molecule type" value="Genomic_DNA"/>
</dbReference>
<organism evidence="1 2">
    <name type="scientific">Ligilactobacillus salivarius</name>
    <dbReference type="NCBI Taxonomy" id="1624"/>
    <lineage>
        <taxon>Bacteria</taxon>
        <taxon>Bacillati</taxon>
        <taxon>Bacillota</taxon>
        <taxon>Bacilli</taxon>
        <taxon>Lactobacillales</taxon>
        <taxon>Lactobacillaceae</taxon>
        <taxon>Ligilactobacillus</taxon>
    </lineage>
</organism>
<dbReference type="AlphaFoldDB" id="A0A921IG96"/>
<proteinExistence type="predicted"/>
<gene>
    <name evidence="1" type="ORF">K8V06_09130</name>
</gene>
<reference evidence="1" key="1">
    <citation type="journal article" date="2021" name="PeerJ">
        <title>Extensive microbial diversity within the chicken gut microbiome revealed by metagenomics and culture.</title>
        <authorList>
            <person name="Gilroy R."/>
            <person name="Ravi A."/>
            <person name="Getino M."/>
            <person name="Pursley I."/>
            <person name="Horton D.L."/>
            <person name="Alikhan N.F."/>
            <person name="Baker D."/>
            <person name="Gharbi K."/>
            <person name="Hall N."/>
            <person name="Watson M."/>
            <person name="Adriaenssens E.M."/>
            <person name="Foster-Nyarko E."/>
            <person name="Jarju S."/>
            <person name="Secka A."/>
            <person name="Antonio M."/>
            <person name="Oren A."/>
            <person name="Chaudhuri R.R."/>
            <person name="La Ragione R."/>
            <person name="Hildebrand F."/>
            <person name="Pallen M.J."/>
        </authorList>
    </citation>
    <scope>NUCLEOTIDE SEQUENCE</scope>
    <source>
        <strain evidence="1">CHK189-29639</strain>
    </source>
</reference>
<evidence type="ECO:0000313" key="2">
    <source>
        <dbReference type="Proteomes" id="UP000759256"/>
    </source>
</evidence>
<dbReference type="Proteomes" id="UP000759256">
    <property type="component" value="Unassembled WGS sequence"/>
</dbReference>
<accession>A0A921IG96</accession>
<sequence>MDTPQQLLQYFQDTISDDTTNWPNLITATRGLNIFFERAKRKNADETYQIIASPIMGVKENRDISDRESFDIFTSHRKRTSNYLKNKDADYFNKVDYADMVIDDFTNAFELDKKLLVRLVCIDRLLNDKEPDIENLYFQNAGRLLTELAQSCNDWRFWTDLLDRRIRNAASHLDFYYDEKSQIFRGKDTVKVKYKGKTRKKANRFSISPEEFLYETLPNAINAGQSFWAAGILLCLEPYSEYYNQALVMLG</sequence>
<comment type="caution">
    <text evidence="1">The sequence shown here is derived from an EMBL/GenBank/DDBJ whole genome shotgun (WGS) entry which is preliminary data.</text>
</comment>
<name>A0A921IG96_9LACO</name>
<reference evidence="1" key="2">
    <citation type="submission" date="2021-09" db="EMBL/GenBank/DDBJ databases">
        <authorList>
            <person name="Gilroy R."/>
        </authorList>
    </citation>
    <scope>NUCLEOTIDE SEQUENCE</scope>
    <source>
        <strain evidence="1">CHK189-29639</strain>
    </source>
</reference>
<protein>
    <submittedName>
        <fullName evidence="1">Uncharacterized protein</fullName>
    </submittedName>
</protein>